<organism evidence="2 3">
    <name type="scientific">Anopheles atroparvus</name>
    <name type="common">European mosquito</name>
    <dbReference type="NCBI Taxonomy" id="41427"/>
    <lineage>
        <taxon>Eukaryota</taxon>
        <taxon>Metazoa</taxon>
        <taxon>Ecdysozoa</taxon>
        <taxon>Arthropoda</taxon>
        <taxon>Hexapoda</taxon>
        <taxon>Insecta</taxon>
        <taxon>Pterygota</taxon>
        <taxon>Neoptera</taxon>
        <taxon>Endopterygota</taxon>
        <taxon>Diptera</taxon>
        <taxon>Nematocera</taxon>
        <taxon>Culicoidea</taxon>
        <taxon>Culicidae</taxon>
        <taxon>Anophelinae</taxon>
        <taxon>Anopheles</taxon>
    </lineage>
</organism>
<dbReference type="AlphaFoldDB" id="A0AAG5CR00"/>
<dbReference type="EnsemblMetazoa" id="ENSAATROPT001308">
    <property type="protein sequence ID" value="ENSAATROPP001255"/>
    <property type="gene ID" value="ENSAATROPG001045"/>
</dbReference>
<dbReference type="Proteomes" id="UP000075880">
    <property type="component" value="Unassembled WGS sequence"/>
</dbReference>
<sequence length="298" mass="34512">MADLISTVEQKMKMKYAVISSPINVSLCPNNCVCLQTLFGERLQFGVVFRGNTTVVVLNPCKMTKRNVWSGEETMELLEVIKETKAMELFASTARGHKEMNVYQLLEDEMKKNGFEGKDAGQIYHKWKNLKRAFYQSKKVNHGRAACEFSEELSEILDQTYHPKRPATRPVELIEGTPAPVKRRNSNQAKTVRCQIISRMTKVQNENTEEFAKKYNELYDYEFKLYKRKEKEQALIFNRMLEQSKSTLIERCRQTFLAPVVHEKQKEVDNSNVIEIETTQTADTDGTAKTFYQSVSFE</sequence>
<evidence type="ECO:0000259" key="1">
    <source>
        <dbReference type="Pfam" id="PF13837"/>
    </source>
</evidence>
<dbReference type="Gene3D" id="1.10.10.60">
    <property type="entry name" value="Homeodomain-like"/>
    <property type="match status" value="1"/>
</dbReference>
<proteinExistence type="predicted"/>
<keyword evidence="3" id="KW-1185">Reference proteome</keyword>
<evidence type="ECO:0000313" key="3">
    <source>
        <dbReference type="Proteomes" id="UP000075880"/>
    </source>
</evidence>
<protein>
    <recommendedName>
        <fullName evidence="1">Myb/SANT-like DNA-binding domain-containing protein</fullName>
    </recommendedName>
</protein>
<dbReference type="Pfam" id="PF13837">
    <property type="entry name" value="Myb_DNA-bind_4"/>
    <property type="match status" value="1"/>
</dbReference>
<dbReference type="InterPro" id="IPR044822">
    <property type="entry name" value="Myb_DNA-bind_4"/>
</dbReference>
<name>A0AAG5CR00_ANOAO</name>
<feature type="domain" description="Myb/SANT-like DNA-binding" evidence="1">
    <location>
        <begin position="66"/>
        <end position="155"/>
    </location>
</feature>
<accession>A0AAG5CR00</accession>
<evidence type="ECO:0000313" key="2">
    <source>
        <dbReference type="EnsemblMetazoa" id="ENSAATROPP001255"/>
    </source>
</evidence>
<reference evidence="2" key="1">
    <citation type="submission" date="2024-04" db="UniProtKB">
        <authorList>
            <consortium name="EnsemblMetazoa"/>
        </authorList>
    </citation>
    <scope>IDENTIFICATION</scope>
    <source>
        <strain evidence="2">EBRO</strain>
    </source>
</reference>